<organism evidence="2 3">
    <name type="scientific">Pararge aegeria aegeria</name>
    <dbReference type="NCBI Taxonomy" id="348720"/>
    <lineage>
        <taxon>Eukaryota</taxon>
        <taxon>Metazoa</taxon>
        <taxon>Ecdysozoa</taxon>
        <taxon>Arthropoda</taxon>
        <taxon>Hexapoda</taxon>
        <taxon>Insecta</taxon>
        <taxon>Pterygota</taxon>
        <taxon>Neoptera</taxon>
        <taxon>Endopterygota</taxon>
        <taxon>Lepidoptera</taxon>
        <taxon>Glossata</taxon>
        <taxon>Ditrysia</taxon>
        <taxon>Papilionoidea</taxon>
        <taxon>Nymphalidae</taxon>
        <taxon>Satyrinae</taxon>
        <taxon>Satyrini</taxon>
        <taxon>Parargina</taxon>
        <taxon>Pararge</taxon>
    </lineage>
</organism>
<keyword evidence="3" id="KW-1185">Reference proteome</keyword>
<gene>
    <name evidence="2" type="primary">jg10757</name>
    <name evidence="2" type="ORF">PAEG_LOCUS13830</name>
</gene>
<evidence type="ECO:0000313" key="3">
    <source>
        <dbReference type="Proteomes" id="UP000838756"/>
    </source>
</evidence>
<name>A0A8S4RGJ5_9NEOP</name>
<dbReference type="Proteomes" id="UP000838756">
    <property type="component" value="Unassembled WGS sequence"/>
</dbReference>
<reference evidence="2" key="1">
    <citation type="submission" date="2022-03" db="EMBL/GenBank/DDBJ databases">
        <authorList>
            <person name="Lindestad O."/>
        </authorList>
    </citation>
    <scope>NUCLEOTIDE SEQUENCE</scope>
</reference>
<proteinExistence type="predicted"/>
<evidence type="ECO:0000313" key="2">
    <source>
        <dbReference type="EMBL" id="CAH2236377.1"/>
    </source>
</evidence>
<feature type="compositionally biased region" description="Basic and acidic residues" evidence="1">
    <location>
        <begin position="68"/>
        <end position="80"/>
    </location>
</feature>
<feature type="region of interest" description="Disordered" evidence="1">
    <location>
        <begin position="29"/>
        <end position="89"/>
    </location>
</feature>
<evidence type="ECO:0000256" key="1">
    <source>
        <dbReference type="SAM" id="MobiDB-lite"/>
    </source>
</evidence>
<comment type="caution">
    <text evidence="2">The sequence shown here is derived from an EMBL/GenBank/DDBJ whole genome shotgun (WGS) entry which is preliminary data.</text>
</comment>
<dbReference type="AlphaFoldDB" id="A0A8S4RGJ5"/>
<accession>A0A8S4RGJ5</accession>
<dbReference type="EMBL" id="CAKXAJ010025202">
    <property type="protein sequence ID" value="CAH2236377.1"/>
    <property type="molecule type" value="Genomic_DNA"/>
</dbReference>
<sequence length="89" mass="9814">MDVESRVHGMAMRAYARDARRVKRNVKRRAELFTPPHHTQRAESGNTYTSYRGRRAQTTGGTVGGGDAGRRPGAECRPSRGVDPVEECG</sequence>
<protein>
    <submittedName>
        <fullName evidence="2">Jg10757 protein</fullName>
    </submittedName>
</protein>